<proteinExistence type="predicted"/>
<comment type="caution">
    <text evidence="3">The sequence shown here is derived from an EMBL/GenBank/DDBJ whole genome shotgun (WGS) entry which is preliminary data.</text>
</comment>
<organism evidence="3 4">
    <name type="scientific">Streptomyces acidiscabies</name>
    <dbReference type="NCBI Taxonomy" id="42234"/>
    <lineage>
        <taxon>Bacteria</taxon>
        <taxon>Bacillati</taxon>
        <taxon>Actinomycetota</taxon>
        <taxon>Actinomycetes</taxon>
        <taxon>Kitasatosporales</taxon>
        <taxon>Streptomycetaceae</taxon>
        <taxon>Streptomyces</taxon>
    </lineage>
</organism>
<feature type="region of interest" description="Disordered" evidence="1">
    <location>
        <begin position="38"/>
        <end position="61"/>
    </location>
</feature>
<dbReference type="EMBL" id="JPPY01000096">
    <property type="protein sequence ID" value="KND35286.1"/>
    <property type="molecule type" value="Genomic_DNA"/>
</dbReference>
<dbReference type="Proteomes" id="UP000037151">
    <property type="component" value="Unassembled WGS sequence"/>
</dbReference>
<gene>
    <name evidence="3" type="ORF">IQ63_14930</name>
</gene>
<dbReference type="AlphaFoldDB" id="A0A0L0KBR2"/>
<protein>
    <submittedName>
        <fullName evidence="3">Uncharacterized protein</fullName>
    </submittedName>
</protein>
<name>A0A0L0KBR2_9ACTN</name>
<feature type="signal peptide" evidence="2">
    <location>
        <begin position="1"/>
        <end position="27"/>
    </location>
</feature>
<feature type="chain" id="PRO_5038835600" evidence="2">
    <location>
        <begin position="28"/>
        <end position="61"/>
    </location>
</feature>
<dbReference type="OrthoDB" id="9940812at2"/>
<reference evidence="4" key="1">
    <citation type="submission" date="2014-07" db="EMBL/GenBank/DDBJ databases">
        <title>Genome sequencing of plant-pathogenic Streptomyces species.</title>
        <authorList>
            <person name="Harrison J."/>
            <person name="Sapp M."/>
            <person name="Thwaites R."/>
            <person name="Studholme D.J."/>
        </authorList>
    </citation>
    <scope>NUCLEOTIDE SEQUENCE [LARGE SCALE GENOMIC DNA]</scope>
    <source>
        <strain evidence="4">NCPPB 4445</strain>
    </source>
</reference>
<accession>A0A0L0KBR2</accession>
<evidence type="ECO:0000313" key="3">
    <source>
        <dbReference type="EMBL" id="KND35286.1"/>
    </source>
</evidence>
<evidence type="ECO:0000256" key="2">
    <source>
        <dbReference type="SAM" id="SignalP"/>
    </source>
</evidence>
<dbReference type="PATRIC" id="fig|42234.21.peg.3076"/>
<evidence type="ECO:0000256" key="1">
    <source>
        <dbReference type="SAM" id="MobiDB-lite"/>
    </source>
</evidence>
<dbReference type="RefSeq" id="WP_050371105.1">
    <property type="nucleotide sequence ID" value="NZ_KQ257818.1"/>
</dbReference>
<keyword evidence="2" id="KW-0732">Signal</keyword>
<sequence>MRTSTPRNKAAMATVTGLTALAIGALAVTHPAHTVRADDRGPGFTGSVVLADDRGPGNARY</sequence>
<evidence type="ECO:0000313" key="4">
    <source>
        <dbReference type="Proteomes" id="UP000037151"/>
    </source>
</evidence>